<keyword evidence="1" id="KW-0411">Iron-sulfur</keyword>
<dbReference type="Proteomes" id="UP000660729">
    <property type="component" value="Unassembled WGS sequence"/>
</dbReference>
<proteinExistence type="predicted"/>
<organism evidence="2 3">
    <name type="scientific">Pseudocercospora fuligena</name>
    <dbReference type="NCBI Taxonomy" id="685502"/>
    <lineage>
        <taxon>Eukaryota</taxon>
        <taxon>Fungi</taxon>
        <taxon>Dikarya</taxon>
        <taxon>Ascomycota</taxon>
        <taxon>Pezizomycotina</taxon>
        <taxon>Dothideomycetes</taxon>
        <taxon>Dothideomycetidae</taxon>
        <taxon>Mycosphaerellales</taxon>
        <taxon>Mycosphaerellaceae</taxon>
        <taxon>Pseudocercospora</taxon>
    </lineage>
</organism>
<dbReference type="InterPro" id="IPR013785">
    <property type="entry name" value="Aldolase_TIM"/>
</dbReference>
<protein>
    <submittedName>
        <fullName evidence="2">L-lysine 2,3-aminomutase</fullName>
    </submittedName>
</protein>
<accession>A0A8H6RKJ7</accession>
<comment type="caution">
    <text evidence="2">The sequence shown here is derived from an EMBL/GenBank/DDBJ whole genome shotgun (WGS) entry which is preliminary data.</text>
</comment>
<dbReference type="PANTHER" id="PTHR30538:SF0">
    <property type="entry name" value="L-LYSINE 2,3-AMINOMUTASE AQ_1632-RELATED"/>
    <property type="match status" value="1"/>
</dbReference>
<evidence type="ECO:0000313" key="2">
    <source>
        <dbReference type="EMBL" id="KAF7192731.1"/>
    </source>
</evidence>
<dbReference type="PANTHER" id="PTHR30538">
    <property type="entry name" value="LYSINE 2,3-AMINOMUTASE-RELATED"/>
    <property type="match status" value="1"/>
</dbReference>
<evidence type="ECO:0000256" key="1">
    <source>
        <dbReference type="ARBA" id="ARBA00022485"/>
    </source>
</evidence>
<evidence type="ECO:0000313" key="3">
    <source>
        <dbReference type="Proteomes" id="UP000660729"/>
    </source>
</evidence>
<dbReference type="OrthoDB" id="5396721at2759"/>
<sequence>MGCNNRLRGSCSRSPTVASLSYVQSRQRSRNFATQAGIVDRVSGSAFITPDLYNPKPNPLATATRPQGPAYWRQIGIWKDVTEEEFLSYRWQASPDTYTSFHVPLLTLGVEQTSNTIDRKDKLLRFLEHVLPEHIPHPRTSAWAEIKTRDDFLADVEAGMKAAPMSVRLTPHMLSVANWNDPLSDPIRRQFIPLGSTITPDHPALTLDSLHETDDSPVPGLVHRYPDKVLFLGKLSSFHAPILYQVIS</sequence>
<gene>
    <name evidence="2" type="ORF">HII31_05957</name>
</gene>
<keyword evidence="1" id="KW-0479">Metal-binding</keyword>
<dbReference type="EMBL" id="JABCIY010000111">
    <property type="protein sequence ID" value="KAF7192731.1"/>
    <property type="molecule type" value="Genomic_DNA"/>
</dbReference>
<reference evidence="2" key="1">
    <citation type="submission" date="2020-04" db="EMBL/GenBank/DDBJ databases">
        <title>Draft genome resource of the tomato pathogen Pseudocercospora fuligena.</title>
        <authorList>
            <person name="Zaccaron A."/>
        </authorList>
    </citation>
    <scope>NUCLEOTIDE SEQUENCE</scope>
    <source>
        <strain evidence="2">PF001</strain>
    </source>
</reference>
<dbReference type="GO" id="GO:0051539">
    <property type="term" value="F:4 iron, 4 sulfur cluster binding"/>
    <property type="evidence" value="ECO:0007669"/>
    <property type="project" value="UniProtKB-KW"/>
</dbReference>
<name>A0A8H6RKJ7_9PEZI</name>
<dbReference type="Gene3D" id="3.20.20.70">
    <property type="entry name" value="Aldolase class I"/>
    <property type="match status" value="1"/>
</dbReference>
<keyword evidence="1" id="KW-0004">4Fe-4S</keyword>
<dbReference type="InterPro" id="IPR003739">
    <property type="entry name" value="Lys_aminomutase/Glu_NH3_mut"/>
</dbReference>
<dbReference type="AlphaFoldDB" id="A0A8H6RKJ7"/>
<keyword evidence="3" id="KW-1185">Reference proteome</keyword>
<keyword evidence="1" id="KW-0408">Iron</keyword>